<organism evidence="1 2">
    <name type="scientific">Podospora fimiseda</name>
    <dbReference type="NCBI Taxonomy" id="252190"/>
    <lineage>
        <taxon>Eukaryota</taxon>
        <taxon>Fungi</taxon>
        <taxon>Dikarya</taxon>
        <taxon>Ascomycota</taxon>
        <taxon>Pezizomycotina</taxon>
        <taxon>Sordariomycetes</taxon>
        <taxon>Sordariomycetidae</taxon>
        <taxon>Sordariales</taxon>
        <taxon>Podosporaceae</taxon>
        <taxon>Podospora</taxon>
    </lineage>
</organism>
<protein>
    <submittedName>
        <fullName evidence="1">Uncharacterized protein</fullName>
    </submittedName>
</protein>
<dbReference type="EMBL" id="MU865435">
    <property type="protein sequence ID" value="KAK4223211.1"/>
    <property type="molecule type" value="Genomic_DNA"/>
</dbReference>
<keyword evidence="2" id="KW-1185">Reference proteome</keyword>
<dbReference type="Gene3D" id="1.10.405.20">
    <property type="match status" value="1"/>
</dbReference>
<dbReference type="InterPro" id="IPR036188">
    <property type="entry name" value="FAD/NAD-bd_sf"/>
</dbReference>
<reference evidence="1" key="1">
    <citation type="journal article" date="2023" name="Mol. Phylogenet. Evol.">
        <title>Genome-scale phylogeny and comparative genomics of the fungal order Sordariales.</title>
        <authorList>
            <person name="Hensen N."/>
            <person name="Bonometti L."/>
            <person name="Westerberg I."/>
            <person name="Brannstrom I.O."/>
            <person name="Guillou S."/>
            <person name="Cros-Aarteil S."/>
            <person name="Calhoun S."/>
            <person name="Haridas S."/>
            <person name="Kuo A."/>
            <person name="Mondo S."/>
            <person name="Pangilinan J."/>
            <person name="Riley R."/>
            <person name="LaButti K."/>
            <person name="Andreopoulos B."/>
            <person name="Lipzen A."/>
            <person name="Chen C."/>
            <person name="Yan M."/>
            <person name="Daum C."/>
            <person name="Ng V."/>
            <person name="Clum A."/>
            <person name="Steindorff A."/>
            <person name="Ohm R.A."/>
            <person name="Martin F."/>
            <person name="Silar P."/>
            <person name="Natvig D.O."/>
            <person name="Lalanne C."/>
            <person name="Gautier V."/>
            <person name="Ament-Velasquez S.L."/>
            <person name="Kruys A."/>
            <person name="Hutchinson M.I."/>
            <person name="Powell A.J."/>
            <person name="Barry K."/>
            <person name="Miller A.N."/>
            <person name="Grigoriev I.V."/>
            <person name="Debuchy R."/>
            <person name="Gladieux P."/>
            <person name="Hiltunen Thoren M."/>
            <person name="Johannesson H."/>
        </authorList>
    </citation>
    <scope>NUCLEOTIDE SEQUENCE</scope>
    <source>
        <strain evidence="1">CBS 990.96</strain>
    </source>
</reference>
<dbReference type="Pfam" id="PF12831">
    <property type="entry name" value="FAD_oxidored"/>
    <property type="match status" value="1"/>
</dbReference>
<accession>A0AAN7BH43</accession>
<comment type="caution">
    <text evidence="1">The sequence shown here is derived from an EMBL/GenBank/DDBJ whole genome shotgun (WGS) entry which is preliminary data.</text>
</comment>
<name>A0AAN7BH43_9PEZI</name>
<dbReference type="Proteomes" id="UP001301958">
    <property type="component" value="Unassembled WGS sequence"/>
</dbReference>
<dbReference type="AlphaFoldDB" id="A0AAN7BH43"/>
<dbReference type="Gene3D" id="3.30.70.1990">
    <property type="match status" value="1"/>
</dbReference>
<reference evidence="1" key="2">
    <citation type="submission" date="2023-05" db="EMBL/GenBank/DDBJ databases">
        <authorList>
            <consortium name="Lawrence Berkeley National Laboratory"/>
            <person name="Steindorff A."/>
            <person name="Hensen N."/>
            <person name="Bonometti L."/>
            <person name="Westerberg I."/>
            <person name="Brannstrom I.O."/>
            <person name="Guillou S."/>
            <person name="Cros-Aarteil S."/>
            <person name="Calhoun S."/>
            <person name="Haridas S."/>
            <person name="Kuo A."/>
            <person name="Mondo S."/>
            <person name="Pangilinan J."/>
            <person name="Riley R."/>
            <person name="Labutti K."/>
            <person name="Andreopoulos B."/>
            <person name="Lipzen A."/>
            <person name="Chen C."/>
            <person name="Yanf M."/>
            <person name="Daum C."/>
            <person name="Ng V."/>
            <person name="Clum A."/>
            <person name="Ohm R."/>
            <person name="Martin F."/>
            <person name="Silar P."/>
            <person name="Natvig D."/>
            <person name="Lalanne C."/>
            <person name="Gautier V."/>
            <person name="Ament-Velasquez S.L."/>
            <person name="Kruys A."/>
            <person name="Hutchinson M.I."/>
            <person name="Powell A.J."/>
            <person name="Barry K."/>
            <person name="Miller A.N."/>
            <person name="Grigoriev I.V."/>
            <person name="Debuchy R."/>
            <person name="Gladieux P."/>
            <person name="Thoren M.H."/>
            <person name="Johannesson H."/>
        </authorList>
    </citation>
    <scope>NUCLEOTIDE SEQUENCE</scope>
    <source>
        <strain evidence="1">CBS 990.96</strain>
    </source>
</reference>
<gene>
    <name evidence="1" type="ORF">QBC38DRAFT_54825</name>
</gene>
<proteinExistence type="predicted"/>
<dbReference type="Gene3D" id="3.50.50.60">
    <property type="entry name" value="FAD/NAD(P)-binding domain"/>
    <property type="match status" value="2"/>
</dbReference>
<evidence type="ECO:0000313" key="2">
    <source>
        <dbReference type="Proteomes" id="UP001301958"/>
    </source>
</evidence>
<sequence>MSSLLKSAAKTIKRDVCIIGGGAAGTYAALRLRDAGKSVVIVEKSSKLGGGNRGTPNPTLLRDSKITRKLYSRFNIDLKRQKFAYFSDKAKTFKIIDFEKGEIVSPEKYDADGMPLPAKLRGSFEGSITPEALKSWQDQIPFYKVDELSLTRKRAKNEPKVKPTIHIKDQAYGKTVTGQYRNVIASMAYNFCRGYGDLYKLPMINVVRNFGPTTLRALEEGFLMPEDVNNEKLYRLAQHELKNDILFNFTPVQSEETGGRIVIDVKRRYSPQDSGEPDEKNTATIEADTCFFTIPPSKENLAWLDLALYQQRILHGFKFTGWYTMKVSNTRLRDDIHFYGGTTFGVKEHVRSGQKKSHKPWQAIYDIRPTGVPGTFQLDFGFDGYLNLDRERTLEYIVTALRRLWTKSVRQELFLPGTVADDIQPVFDDMELHHPYGARLSDKVNESYDYRWDEMMKNHIETLPHVVFGGAAFSRSHDASLIWENTEQLLDRLLKPKIQPWQRPSEEEI</sequence>
<evidence type="ECO:0000313" key="1">
    <source>
        <dbReference type="EMBL" id="KAK4223211.1"/>
    </source>
</evidence>
<dbReference type="SUPFAM" id="SSF51971">
    <property type="entry name" value="Nucleotide-binding domain"/>
    <property type="match status" value="1"/>
</dbReference>